<organism evidence="7 8">
    <name type="scientific">Labrus bergylta</name>
    <name type="common">ballan wrasse</name>
    <dbReference type="NCBI Taxonomy" id="56723"/>
    <lineage>
        <taxon>Eukaryota</taxon>
        <taxon>Metazoa</taxon>
        <taxon>Chordata</taxon>
        <taxon>Craniata</taxon>
        <taxon>Vertebrata</taxon>
        <taxon>Euteleostomi</taxon>
        <taxon>Actinopterygii</taxon>
        <taxon>Neopterygii</taxon>
        <taxon>Teleostei</taxon>
        <taxon>Neoteleostei</taxon>
        <taxon>Acanthomorphata</taxon>
        <taxon>Eupercaria</taxon>
        <taxon>Labriformes</taxon>
        <taxon>Labridae</taxon>
        <taxon>Labrus</taxon>
    </lineage>
</organism>
<dbReference type="GO" id="GO:0005739">
    <property type="term" value="C:mitochondrion"/>
    <property type="evidence" value="ECO:0007669"/>
    <property type="project" value="TreeGrafter"/>
</dbReference>
<dbReference type="GeneTree" id="ENSGT00940000165589"/>
<evidence type="ECO:0000313" key="7">
    <source>
        <dbReference type="Ensembl" id="ENSLBEP00000021765.1"/>
    </source>
</evidence>
<dbReference type="STRING" id="56723.ENSLBEP00000021765"/>
<dbReference type="InParanoid" id="A0A3Q3MN46"/>
<keyword evidence="4" id="KW-0411">Iron-sulfur</keyword>
<dbReference type="InterPro" id="IPR042216">
    <property type="entry name" value="MitoNEET_CISD"/>
</dbReference>
<dbReference type="Ensembl" id="ENSLBET00000022927.1">
    <property type="protein sequence ID" value="ENSLBEP00000021765.1"/>
    <property type="gene ID" value="ENSLBEG00000016724.1"/>
</dbReference>
<evidence type="ECO:0000256" key="5">
    <source>
        <dbReference type="ARBA" id="ARBA00034078"/>
    </source>
</evidence>
<keyword evidence="8" id="KW-1185">Reference proteome</keyword>
<evidence type="ECO:0000256" key="3">
    <source>
        <dbReference type="ARBA" id="ARBA00023004"/>
    </source>
</evidence>
<evidence type="ECO:0000256" key="1">
    <source>
        <dbReference type="ARBA" id="ARBA00022714"/>
    </source>
</evidence>
<evidence type="ECO:0000259" key="6">
    <source>
        <dbReference type="SMART" id="SM00704"/>
    </source>
</evidence>
<reference evidence="7" key="1">
    <citation type="submission" date="2025-08" db="UniProtKB">
        <authorList>
            <consortium name="Ensembl"/>
        </authorList>
    </citation>
    <scope>IDENTIFICATION</scope>
</reference>
<dbReference type="Proteomes" id="UP000261660">
    <property type="component" value="Unplaced"/>
</dbReference>
<evidence type="ECO:0000256" key="2">
    <source>
        <dbReference type="ARBA" id="ARBA00022723"/>
    </source>
</evidence>
<dbReference type="GO" id="GO:0051537">
    <property type="term" value="F:2 iron, 2 sulfur cluster binding"/>
    <property type="evidence" value="ECO:0007669"/>
    <property type="project" value="UniProtKB-KW"/>
</dbReference>
<dbReference type="Pfam" id="PF09360">
    <property type="entry name" value="zf-CDGSH"/>
    <property type="match status" value="2"/>
</dbReference>
<sequence>MIPGRKRRGGVFTFVNQSPSLNRQQGPCCNLCRRKFSRKHTVQTWVLTSLSRSRNITTRLTELEEDELQQLPGRSAERMQAHLQTSSPSSTQPVPAARLPCRVKVTAGKRYAWCACGHSQKQPYCDGAHRTKAPSISPLRFTPEKDQTVMLCACKQTKNAPYCDGSHFKVIFQDVVKSVKGVFK</sequence>
<keyword evidence="2" id="KW-0479">Metal-binding</keyword>
<evidence type="ECO:0000313" key="8">
    <source>
        <dbReference type="Proteomes" id="UP000261660"/>
    </source>
</evidence>
<dbReference type="InterPro" id="IPR052950">
    <property type="entry name" value="CISD"/>
</dbReference>
<dbReference type="AlphaFoldDB" id="A0A3Q3MN46"/>
<proteinExistence type="predicted"/>
<accession>A0A3Q3MN46</accession>
<feature type="domain" description="Iron-binding zinc finger CDGSH type" evidence="6">
    <location>
        <begin position="98"/>
        <end position="135"/>
    </location>
</feature>
<keyword evidence="1" id="KW-0001">2Fe-2S</keyword>
<protein>
    <submittedName>
        <fullName evidence="7">CDGSH iron-sulfur domain-containing protein 3, mitochondrial-like</fullName>
    </submittedName>
</protein>
<evidence type="ECO:0000256" key="4">
    <source>
        <dbReference type="ARBA" id="ARBA00023014"/>
    </source>
</evidence>
<name>A0A3Q3MN46_9LABR</name>
<comment type="cofactor">
    <cofactor evidence="5">
        <name>[2Fe-2S] cluster</name>
        <dbReference type="ChEBI" id="CHEBI:190135"/>
    </cofactor>
</comment>
<keyword evidence="3" id="KW-0408">Iron</keyword>
<dbReference type="SMART" id="SM00704">
    <property type="entry name" value="ZnF_CDGSH"/>
    <property type="match status" value="2"/>
</dbReference>
<dbReference type="Gene3D" id="3.40.5.90">
    <property type="entry name" value="CDGSH iron-sulfur domain, mitoNEET-type"/>
    <property type="match status" value="2"/>
</dbReference>
<dbReference type="GO" id="GO:0046872">
    <property type="term" value="F:metal ion binding"/>
    <property type="evidence" value="ECO:0007669"/>
    <property type="project" value="UniProtKB-KW"/>
</dbReference>
<dbReference type="PANTHER" id="PTHR46491">
    <property type="entry name" value="CDGSH IRON SULFUR DOMAIN PROTEIN HOMOLOG"/>
    <property type="match status" value="1"/>
</dbReference>
<dbReference type="InterPro" id="IPR018967">
    <property type="entry name" value="FeS-contain_CDGSH-typ"/>
</dbReference>
<dbReference type="PANTHER" id="PTHR46491:SF3">
    <property type="entry name" value="CDGSH IRON-SULFUR DOMAIN-CONTAINING PROTEIN 3, MITOCHONDRIAL"/>
    <property type="match status" value="1"/>
</dbReference>
<feature type="domain" description="Iron-binding zinc finger CDGSH type" evidence="6">
    <location>
        <begin position="136"/>
        <end position="173"/>
    </location>
</feature>
<reference evidence="7" key="2">
    <citation type="submission" date="2025-09" db="UniProtKB">
        <authorList>
            <consortium name="Ensembl"/>
        </authorList>
    </citation>
    <scope>IDENTIFICATION</scope>
</reference>